<dbReference type="Proteomes" id="UP000828390">
    <property type="component" value="Unassembled WGS sequence"/>
</dbReference>
<evidence type="ECO:0000313" key="1">
    <source>
        <dbReference type="EMBL" id="KAH3866841.1"/>
    </source>
</evidence>
<comment type="caution">
    <text evidence="1">The sequence shown here is derived from an EMBL/GenBank/DDBJ whole genome shotgun (WGS) entry which is preliminary data.</text>
</comment>
<evidence type="ECO:0000313" key="2">
    <source>
        <dbReference type="Proteomes" id="UP000828390"/>
    </source>
</evidence>
<gene>
    <name evidence="1" type="ORF">DPMN_029964</name>
</gene>
<reference evidence="1" key="1">
    <citation type="journal article" date="2019" name="bioRxiv">
        <title>The Genome of the Zebra Mussel, Dreissena polymorpha: A Resource for Invasive Species Research.</title>
        <authorList>
            <person name="McCartney M.A."/>
            <person name="Auch B."/>
            <person name="Kono T."/>
            <person name="Mallez S."/>
            <person name="Zhang Y."/>
            <person name="Obille A."/>
            <person name="Becker A."/>
            <person name="Abrahante J.E."/>
            <person name="Garbe J."/>
            <person name="Badalamenti J.P."/>
            <person name="Herman A."/>
            <person name="Mangelson H."/>
            <person name="Liachko I."/>
            <person name="Sullivan S."/>
            <person name="Sone E.D."/>
            <person name="Koren S."/>
            <person name="Silverstein K.A.T."/>
            <person name="Beckman K.B."/>
            <person name="Gohl D.M."/>
        </authorList>
    </citation>
    <scope>NUCLEOTIDE SEQUENCE</scope>
    <source>
        <strain evidence="1">Duluth1</strain>
        <tissue evidence="1">Whole animal</tissue>
    </source>
</reference>
<proteinExistence type="predicted"/>
<reference evidence="1" key="2">
    <citation type="submission" date="2020-11" db="EMBL/GenBank/DDBJ databases">
        <authorList>
            <person name="McCartney M.A."/>
            <person name="Auch B."/>
            <person name="Kono T."/>
            <person name="Mallez S."/>
            <person name="Becker A."/>
            <person name="Gohl D.M."/>
            <person name="Silverstein K.A.T."/>
            <person name="Koren S."/>
            <person name="Bechman K.B."/>
            <person name="Herman A."/>
            <person name="Abrahante J.E."/>
            <person name="Garbe J."/>
        </authorList>
    </citation>
    <scope>NUCLEOTIDE SEQUENCE</scope>
    <source>
        <strain evidence="1">Duluth1</strain>
        <tissue evidence="1">Whole animal</tissue>
    </source>
</reference>
<dbReference type="EMBL" id="JAIWYP010000002">
    <property type="protein sequence ID" value="KAH3866841.1"/>
    <property type="molecule type" value="Genomic_DNA"/>
</dbReference>
<organism evidence="1 2">
    <name type="scientific">Dreissena polymorpha</name>
    <name type="common">Zebra mussel</name>
    <name type="synonym">Mytilus polymorpha</name>
    <dbReference type="NCBI Taxonomy" id="45954"/>
    <lineage>
        <taxon>Eukaryota</taxon>
        <taxon>Metazoa</taxon>
        <taxon>Spiralia</taxon>
        <taxon>Lophotrochozoa</taxon>
        <taxon>Mollusca</taxon>
        <taxon>Bivalvia</taxon>
        <taxon>Autobranchia</taxon>
        <taxon>Heteroconchia</taxon>
        <taxon>Euheterodonta</taxon>
        <taxon>Imparidentia</taxon>
        <taxon>Neoheterodontei</taxon>
        <taxon>Myida</taxon>
        <taxon>Dreissenoidea</taxon>
        <taxon>Dreissenidae</taxon>
        <taxon>Dreissena</taxon>
    </lineage>
</organism>
<keyword evidence="2" id="KW-1185">Reference proteome</keyword>
<protein>
    <submittedName>
        <fullName evidence="1">Uncharacterized protein</fullName>
    </submittedName>
</protein>
<sequence length="63" mass="7431">MSLILFSEVVQWFECSSTTQMRYSKDSKTFWKLGNRMFGERFSNFMGGPKSQGEAILPRITWR</sequence>
<accession>A0A9D4LZI1</accession>
<dbReference type="AlphaFoldDB" id="A0A9D4LZI1"/>
<name>A0A9D4LZI1_DREPO</name>